<dbReference type="Proteomes" id="UP001520654">
    <property type="component" value="Unassembled WGS sequence"/>
</dbReference>
<organism evidence="5 6">
    <name type="scientific">Streptomyces flavotricini</name>
    <dbReference type="NCBI Taxonomy" id="66888"/>
    <lineage>
        <taxon>Bacteria</taxon>
        <taxon>Bacillati</taxon>
        <taxon>Actinomycetota</taxon>
        <taxon>Actinomycetes</taxon>
        <taxon>Kitasatosporales</taxon>
        <taxon>Streptomycetaceae</taxon>
        <taxon>Streptomyces</taxon>
    </lineage>
</organism>
<protein>
    <submittedName>
        <fullName evidence="5">MarR family transcriptional regulator</fullName>
    </submittedName>
</protein>
<gene>
    <name evidence="5" type="ORF">K7B10_04385</name>
</gene>
<proteinExistence type="predicted"/>
<reference evidence="5 6" key="1">
    <citation type="submission" date="2021-08" db="EMBL/GenBank/DDBJ databases">
        <title>Genomic Architecture of Streptomyces flavotricini NGL1 and Streptomyces erythrochromogenes HMS4 With Differential Plant Beneficial attributes and laccase production capabilities.</title>
        <authorList>
            <person name="Salwan R."/>
            <person name="Kaur R."/>
            <person name="Sharma V."/>
        </authorList>
    </citation>
    <scope>NUCLEOTIDE SEQUENCE [LARGE SCALE GENOMIC DNA]</scope>
    <source>
        <strain evidence="5 6">NGL1</strain>
    </source>
</reference>
<dbReference type="SMART" id="SM00347">
    <property type="entry name" value="HTH_MARR"/>
    <property type="match status" value="1"/>
</dbReference>
<evidence type="ECO:0000313" key="6">
    <source>
        <dbReference type="Proteomes" id="UP001520654"/>
    </source>
</evidence>
<dbReference type="InterPro" id="IPR036388">
    <property type="entry name" value="WH-like_DNA-bd_sf"/>
</dbReference>
<dbReference type="Gene3D" id="1.10.10.10">
    <property type="entry name" value="Winged helix-like DNA-binding domain superfamily/Winged helix DNA-binding domain"/>
    <property type="match status" value="1"/>
</dbReference>
<dbReference type="InterPro" id="IPR011991">
    <property type="entry name" value="ArsR-like_HTH"/>
</dbReference>
<dbReference type="InterPro" id="IPR000835">
    <property type="entry name" value="HTH_MarR-typ"/>
</dbReference>
<dbReference type="EMBL" id="JAINUL010000001">
    <property type="protein sequence ID" value="MCC0094038.1"/>
    <property type="molecule type" value="Genomic_DNA"/>
</dbReference>
<evidence type="ECO:0000256" key="1">
    <source>
        <dbReference type="ARBA" id="ARBA00023015"/>
    </source>
</evidence>
<keyword evidence="1" id="KW-0805">Transcription regulation</keyword>
<evidence type="ECO:0000256" key="3">
    <source>
        <dbReference type="ARBA" id="ARBA00023163"/>
    </source>
</evidence>
<keyword evidence="3" id="KW-0804">Transcription</keyword>
<keyword evidence="2" id="KW-0238">DNA-binding</keyword>
<dbReference type="RefSeq" id="WP_229334632.1">
    <property type="nucleotide sequence ID" value="NZ_JAINUL010000001.1"/>
</dbReference>
<dbReference type="PANTHER" id="PTHR42756:SF1">
    <property type="entry name" value="TRANSCRIPTIONAL REPRESSOR OF EMRAB OPERON"/>
    <property type="match status" value="1"/>
</dbReference>
<accession>A0ABS8DYV2</accession>
<comment type="caution">
    <text evidence="5">The sequence shown here is derived from an EMBL/GenBank/DDBJ whole genome shotgun (WGS) entry which is preliminary data.</text>
</comment>
<dbReference type="PROSITE" id="PS50995">
    <property type="entry name" value="HTH_MARR_2"/>
    <property type="match status" value="1"/>
</dbReference>
<evidence type="ECO:0000313" key="5">
    <source>
        <dbReference type="EMBL" id="MCC0094038.1"/>
    </source>
</evidence>
<dbReference type="InterPro" id="IPR036390">
    <property type="entry name" value="WH_DNA-bd_sf"/>
</dbReference>
<dbReference type="PANTHER" id="PTHR42756">
    <property type="entry name" value="TRANSCRIPTIONAL REGULATOR, MARR"/>
    <property type="match status" value="1"/>
</dbReference>
<name>A0ABS8DYV2_9ACTN</name>
<evidence type="ECO:0000259" key="4">
    <source>
        <dbReference type="PROSITE" id="PS50995"/>
    </source>
</evidence>
<evidence type="ECO:0000256" key="2">
    <source>
        <dbReference type="ARBA" id="ARBA00023125"/>
    </source>
</evidence>
<dbReference type="Pfam" id="PF12802">
    <property type="entry name" value="MarR_2"/>
    <property type="match status" value="1"/>
</dbReference>
<dbReference type="PRINTS" id="PR00598">
    <property type="entry name" value="HTHMARR"/>
</dbReference>
<sequence length="165" mass="17966">MHSDREIQPRATAPREEPLVCAVVNHAARLLSQAITARLAALGVSLGQLPTLLALYEQDGLTQSDLARRTGVEQPTMALNLRRMERDGLITRTPDPSDARRALVTLTLRANELRDPVQELRAGIDAESLTGFTPAEHARLRDFLDRMTANLDAMVNGPASAPPVS</sequence>
<keyword evidence="6" id="KW-1185">Reference proteome</keyword>
<dbReference type="CDD" id="cd00090">
    <property type="entry name" value="HTH_ARSR"/>
    <property type="match status" value="1"/>
</dbReference>
<feature type="domain" description="HTH marR-type" evidence="4">
    <location>
        <begin position="17"/>
        <end position="149"/>
    </location>
</feature>
<dbReference type="SUPFAM" id="SSF46785">
    <property type="entry name" value="Winged helix' DNA-binding domain"/>
    <property type="match status" value="1"/>
</dbReference>